<accession>A0A9P7RB39</accession>
<reference evidence="1" key="1">
    <citation type="submission" date="2021-05" db="EMBL/GenBank/DDBJ databases">
        <title>Comparative genomics of three Colletotrichum scovillei strains and genetic complementation revealed genes involved fungal growth and virulence on chili pepper.</title>
        <authorList>
            <person name="Hsieh D.-K."/>
            <person name="Chuang S.-C."/>
            <person name="Chen C.-Y."/>
            <person name="Chao Y.-T."/>
            <person name="Lu M.-Y.J."/>
            <person name="Lee M.-H."/>
            <person name="Shih M.-C."/>
        </authorList>
    </citation>
    <scope>NUCLEOTIDE SEQUENCE</scope>
    <source>
        <strain evidence="1">Coll-153</strain>
    </source>
</reference>
<name>A0A9P7RB39_9PEZI</name>
<dbReference type="AlphaFoldDB" id="A0A9P7RB39"/>
<evidence type="ECO:0000313" key="2">
    <source>
        <dbReference type="Proteomes" id="UP000699042"/>
    </source>
</evidence>
<gene>
    <name evidence="1" type="ORF">JMJ77_000044</name>
</gene>
<evidence type="ECO:0000313" key="1">
    <source>
        <dbReference type="EMBL" id="KAG7052949.1"/>
    </source>
</evidence>
<proteinExistence type="predicted"/>
<dbReference type="Proteomes" id="UP000699042">
    <property type="component" value="Unassembled WGS sequence"/>
</dbReference>
<sequence length="56" mass="6284">MNLEWYGIGMPDSMYLAACPQPATYQPHWDCSRITDVPRRLSVFASVMAISACFGK</sequence>
<protein>
    <submittedName>
        <fullName evidence="1">Uncharacterized protein</fullName>
    </submittedName>
</protein>
<dbReference type="EMBL" id="JAESDN010000003">
    <property type="protein sequence ID" value="KAG7052949.1"/>
    <property type="molecule type" value="Genomic_DNA"/>
</dbReference>
<keyword evidence="2" id="KW-1185">Reference proteome</keyword>
<comment type="caution">
    <text evidence="1">The sequence shown here is derived from an EMBL/GenBank/DDBJ whole genome shotgun (WGS) entry which is preliminary data.</text>
</comment>
<organism evidence="1 2">
    <name type="scientific">Colletotrichum scovillei</name>
    <dbReference type="NCBI Taxonomy" id="1209932"/>
    <lineage>
        <taxon>Eukaryota</taxon>
        <taxon>Fungi</taxon>
        <taxon>Dikarya</taxon>
        <taxon>Ascomycota</taxon>
        <taxon>Pezizomycotina</taxon>
        <taxon>Sordariomycetes</taxon>
        <taxon>Hypocreomycetidae</taxon>
        <taxon>Glomerellales</taxon>
        <taxon>Glomerellaceae</taxon>
        <taxon>Colletotrichum</taxon>
        <taxon>Colletotrichum acutatum species complex</taxon>
    </lineage>
</organism>
<feature type="non-terminal residue" evidence="1">
    <location>
        <position position="56"/>
    </location>
</feature>